<comment type="caution">
    <text evidence="1">The sequence shown here is derived from an EMBL/GenBank/DDBJ whole genome shotgun (WGS) entry which is preliminary data.</text>
</comment>
<sequence length="63" mass="6680">MWGTFGPNAPVKLCVCAAVFNDDMNAADEPPPFNDANCAAVEPNCPEPSGGFLCIKCETNAFR</sequence>
<dbReference type="Proteomes" id="UP000790347">
    <property type="component" value="Unassembled WGS sequence"/>
</dbReference>
<reference evidence="1" key="1">
    <citation type="submission" date="2013-05" db="EMBL/GenBank/DDBJ databases">
        <authorList>
            <person name="Yim A.K.Y."/>
            <person name="Chan T.F."/>
            <person name="Ji K.M."/>
            <person name="Liu X.Y."/>
            <person name="Zhou J.W."/>
            <person name="Li R.Q."/>
            <person name="Yang K.Y."/>
            <person name="Li J."/>
            <person name="Li M."/>
            <person name="Law P.T.W."/>
            <person name="Wu Y.L."/>
            <person name="Cai Z.L."/>
            <person name="Qin H."/>
            <person name="Bao Y."/>
            <person name="Leung R.K.K."/>
            <person name="Ng P.K.S."/>
            <person name="Zou J."/>
            <person name="Zhong X.J."/>
            <person name="Ran P.X."/>
            <person name="Zhong N.S."/>
            <person name="Liu Z.G."/>
            <person name="Tsui S.K.W."/>
        </authorList>
    </citation>
    <scope>NUCLEOTIDE SEQUENCE</scope>
    <source>
        <strain evidence="1">Derf</strain>
        <tissue evidence="1">Whole organism</tissue>
    </source>
</reference>
<name>A0A922HV61_DERFA</name>
<keyword evidence="2" id="KW-1185">Reference proteome</keyword>
<reference evidence="1" key="2">
    <citation type="journal article" date="2022" name="Res Sq">
        <title>Comparative Genomics Reveals Insights into the Divergent Evolution of Astigmatic Mites and Household Pest Adaptations.</title>
        <authorList>
            <person name="Xiong Q."/>
            <person name="Wan A.T.-Y."/>
            <person name="Liu X.-Y."/>
            <person name="Fung C.S.-H."/>
            <person name="Xiao X."/>
            <person name="Malainual N."/>
            <person name="Hou J."/>
            <person name="Wang L."/>
            <person name="Wang M."/>
            <person name="Yang K."/>
            <person name="Cui Y."/>
            <person name="Leung E."/>
            <person name="Nong W."/>
            <person name="Shin S.-K."/>
            <person name="Au S."/>
            <person name="Jeong K.Y."/>
            <person name="Chew F.T."/>
            <person name="Hui J."/>
            <person name="Leung T.F."/>
            <person name="Tungtrongchitr A."/>
            <person name="Zhong N."/>
            <person name="Liu Z."/>
            <person name="Tsui S."/>
        </authorList>
    </citation>
    <scope>NUCLEOTIDE SEQUENCE</scope>
    <source>
        <strain evidence="1">Derf</strain>
        <tissue evidence="1">Whole organism</tissue>
    </source>
</reference>
<accession>A0A922HV61</accession>
<proteinExistence type="predicted"/>
<dbReference type="AlphaFoldDB" id="A0A922HV61"/>
<evidence type="ECO:0000313" key="2">
    <source>
        <dbReference type="Proteomes" id="UP000790347"/>
    </source>
</evidence>
<evidence type="ECO:0000313" key="1">
    <source>
        <dbReference type="EMBL" id="KAH9511049.1"/>
    </source>
</evidence>
<organism evidence="1 2">
    <name type="scientific">Dermatophagoides farinae</name>
    <name type="common">American house dust mite</name>
    <dbReference type="NCBI Taxonomy" id="6954"/>
    <lineage>
        <taxon>Eukaryota</taxon>
        <taxon>Metazoa</taxon>
        <taxon>Ecdysozoa</taxon>
        <taxon>Arthropoda</taxon>
        <taxon>Chelicerata</taxon>
        <taxon>Arachnida</taxon>
        <taxon>Acari</taxon>
        <taxon>Acariformes</taxon>
        <taxon>Sarcoptiformes</taxon>
        <taxon>Astigmata</taxon>
        <taxon>Psoroptidia</taxon>
        <taxon>Analgoidea</taxon>
        <taxon>Pyroglyphidae</taxon>
        <taxon>Dermatophagoidinae</taxon>
        <taxon>Dermatophagoides</taxon>
    </lineage>
</organism>
<gene>
    <name evidence="1" type="ORF">DERF_009534</name>
</gene>
<protein>
    <submittedName>
        <fullName evidence="1">Uncharacterized protein</fullName>
    </submittedName>
</protein>
<dbReference type="EMBL" id="ASGP02000004">
    <property type="protein sequence ID" value="KAH9511049.1"/>
    <property type="molecule type" value="Genomic_DNA"/>
</dbReference>